<evidence type="ECO:0000256" key="4">
    <source>
        <dbReference type="ARBA" id="ARBA00023242"/>
    </source>
</evidence>
<evidence type="ECO:0000259" key="7">
    <source>
        <dbReference type="PROSITE" id="PS50800"/>
    </source>
</evidence>
<dbReference type="RefSeq" id="XP_013416100.1">
    <property type="nucleotide sequence ID" value="XM_013560646.2"/>
</dbReference>
<dbReference type="SUPFAM" id="SSF49899">
    <property type="entry name" value="Concanavalin A-like lectins/glucanases"/>
    <property type="match status" value="1"/>
</dbReference>
<dbReference type="InterPro" id="IPR035778">
    <property type="entry name" value="SPRY_hnRNP_U"/>
</dbReference>
<keyword evidence="3" id="KW-0597">Phosphoprotein</keyword>
<dbReference type="PROSITE" id="PS50188">
    <property type="entry name" value="B302_SPRY"/>
    <property type="match status" value="1"/>
</dbReference>
<dbReference type="GeneID" id="106177771"/>
<sequence length="733" mass="83355">MSEIDPKKLKVVELREELKTRGLDSKGNKAQLVKRLQNALDKEQGIETADDSQVDDSILDTTDDGSQDLDESISPRKGEAPVEIPDVEPEQLPQEEELENEPEPAADTCEQPEEQQQEEESENHKEEEGADQVMNEKSEEASEQPAEEEESMEQGNSVSAVDVAQTEEKMDRQKEMQEEKEKAEDDVKREDNNQDNKEEKRGRKRSRSRSRSKDRSRRKSGSPHRQKSRSRSRDRHRHSPRGKSPPREEESEEWLSATDVQWDRYNSDLNLKIDKDGFKCVPLTMEGFAFMWAGARAMWGVKEGKVCYEVKIMEQIKVDHLPDEETSRHVVRVGWSTGDTSMQLGEEPHSYGYGGTAKSSVNCKFNDYGETFGEGDVIGAYVDFESDPVIINFTKNGVDQGNCFEVPASELEGKALFPHVLTKNTEFEANFGQKEEPMSTILEGFTFLNAVPVESRQRGALPPEKKEDCEVLMMCGLPGSGKTYWANKHVAEFPDKQYCILGTNNIIDKMKVMGLPRKRNYAGRWDVLIDKSTRCLNRLLEVAARKKRNYILDQTNVYPSAQRRKMRPFEGFQRKAIVVIPTDETFKERIAGREKEEGKDVPEHAVLEMKANFHLPEVGSPFDAVEFVEQSKEEAEKLVKQYNEEGQKMFPPHKRFRSDDRRGGRDFRGGDRRDFRGRGGGYQDRNRYGGGGGGRGGGFRDRYGGRDDRGRGGRGSYGDHHGYQGRSHSGRGK</sequence>
<evidence type="ECO:0000256" key="1">
    <source>
        <dbReference type="ARBA" id="ARBA00004123"/>
    </source>
</evidence>
<feature type="domain" description="SAP" evidence="7">
    <location>
        <begin position="6"/>
        <end position="40"/>
    </location>
</feature>
<dbReference type="InParanoid" id="A0A1S3K0C8"/>
<dbReference type="InterPro" id="IPR027417">
    <property type="entry name" value="P-loop_NTPase"/>
</dbReference>
<dbReference type="PROSITE" id="PS50800">
    <property type="entry name" value="SAP"/>
    <property type="match status" value="1"/>
</dbReference>
<feature type="compositionally biased region" description="Acidic residues" evidence="5">
    <location>
        <begin position="141"/>
        <end position="152"/>
    </location>
</feature>
<evidence type="ECO:0000313" key="8">
    <source>
        <dbReference type="Proteomes" id="UP000085678"/>
    </source>
</evidence>
<comment type="subcellular location">
    <subcellularLocation>
        <location evidence="1">Nucleus</location>
    </subcellularLocation>
</comment>
<dbReference type="KEGG" id="lak:106177771"/>
<dbReference type="OrthoDB" id="445357at2759"/>
<dbReference type="SMART" id="SM00513">
    <property type="entry name" value="SAP"/>
    <property type="match status" value="1"/>
</dbReference>
<feature type="compositionally biased region" description="Acidic residues" evidence="5">
    <location>
        <begin position="85"/>
        <end position="121"/>
    </location>
</feature>
<feature type="compositionally biased region" description="Gly residues" evidence="5">
    <location>
        <begin position="678"/>
        <end position="697"/>
    </location>
</feature>
<feature type="compositionally biased region" description="Basic and acidic residues" evidence="5">
    <location>
        <begin position="657"/>
        <end position="677"/>
    </location>
</feature>
<dbReference type="InterPro" id="IPR013320">
    <property type="entry name" value="ConA-like_dom_sf"/>
</dbReference>
<keyword evidence="8" id="KW-1185">Reference proteome</keyword>
<dbReference type="SUPFAM" id="SSF52540">
    <property type="entry name" value="P-loop containing nucleoside triphosphate hydrolases"/>
    <property type="match status" value="1"/>
</dbReference>
<dbReference type="PANTHER" id="PTHR12381">
    <property type="entry name" value="HETEROGENEOUS NUCLEAR RIBONUCLEOPROTEIN U FAMILY MEMBER"/>
    <property type="match status" value="1"/>
</dbReference>
<evidence type="ECO:0000256" key="2">
    <source>
        <dbReference type="ARBA" id="ARBA00022481"/>
    </source>
</evidence>
<proteinExistence type="predicted"/>
<feature type="region of interest" description="Disordered" evidence="5">
    <location>
        <begin position="40"/>
        <end position="255"/>
    </location>
</feature>
<dbReference type="Pfam" id="PF13671">
    <property type="entry name" value="AAA_33"/>
    <property type="match status" value="1"/>
</dbReference>
<dbReference type="CDD" id="cd12884">
    <property type="entry name" value="SPRY_hnRNP"/>
    <property type="match status" value="1"/>
</dbReference>
<dbReference type="Pfam" id="PF02037">
    <property type="entry name" value="SAP"/>
    <property type="match status" value="1"/>
</dbReference>
<protein>
    <submittedName>
        <fullName evidence="9">Heterogeneous nuclear ribonucleoprotein U-like protein 1 isoform X1</fullName>
    </submittedName>
</protein>
<dbReference type="GO" id="GO:0005634">
    <property type="term" value="C:nucleus"/>
    <property type="evidence" value="ECO:0007669"/>
    <property type="project" value="UniProtKB-SubCell"/>
</dbReference>
<dbReference type="InterPro" id="IPR001870">
    <property type="entry name" value="B30.2/SPRY"/>
</dbReference>
<dbReference type="SUPFAM" id="SSF68906">
    <property type="entry name" value="SAP domain"/>
    <property type="match status" value="1"/>
</dbReference>
<dbReference type="InterPro" id="IPR036361">
    <property type="entry name" value="SAP_dom_sf"/>
</dbReference>
<evidence type="ECO:0000259" key="6">
    <source>
        <dbReference type="PROSITE" id="PS50188"/>
    </source>
</evidence>
<evidence type="ECO:0000256" key="3">
    <source>
        <dbReference type="ARBA" id="ARBA00022553"/>
    </source>
</evidence>
<dbReference type="PANTHER" id="PTHR12381:SF56">
    <property type="entry name" value="B30.2_SPRY DOMAIN-CONTAINING PROTEIN-RELATED"/>
    <property type="match status" value="1"/>
</dbReference>
<organism evidence="8 9">
    <name type="scientific">Lingula anatina</name>
    <name type="common">Brachiopod</name>
    <name type="synonym">Lingula unguis</name>
    <dbReference type="NCBI Taxonomy" id="7574"/>
    <lineage>
        <taxon>Eukaryota</taxon>
        <taxon>Metazoa</taxon>
        <taxon>Spiralia</taxon>
        <taxon>Lophotrochozoa</taxon>
        <taxon>Brachiopoda</taxon>
        <taxon>Linguliformea</taxon>
        <taxon>Lingulata</taxon>
        <taxon>Lingulida</taxon>
        <taxon>Linguloidea</taxon>
        <taxon>Lingulidae</taxon>
        <taxon>Lingula</taxon>
    </lineage>
</organism>
<feature type="compositionally biased region" description="Basic residues" evidence="5">
    <location>
        <begin position="202"/>
        <end position="241"/>
    </location>
</feature>
<feature type="compositionally biased region" description="Acidic residues" evidence="5">
    <location>
        <begin position="48"/>
        <end position="71"/>
    </location>
</feature>
<dbReference type="Gene3D" id="3.40.50.300">
    <property type="entry name" value="P-loop containing nucleotide triphosphate hydrolases"/>
    <property type="match status" value="1"/>
</dbReference>
<dbReference type="AlphaFoldDB" id="A0A1S3K0C8"/>
<dbReference type="Proteomes" id="UP000085678">
    <property type="component" value="Unplaced"/>
</dbReference>
<dbReference type="GO" id="GO:0003723">
    <property type="term" value="F:RNA binding"/>
    <property type="evidence" value="ECO:0007669"/>
    <property type="project" value="TreeGrafter"/>
</dbReference>
<reference evidence="9" key="1">
    <citation type="submission" date="2025-08" db="UniProtKB">
        <authorList>
            <consortium name="RefSeq"/>
        </authorList>
    </citation>
    <scope>IDENTIFICATION</scope>
    <source>
        <tissue evidence="9">Gonads</tissue>
    </source>
</reference>
<keyword evidence="2" id="KW-0488">Methylation</keyword>
<dbReference type="InterPro" id="IPR003877">
    <property type="entry name" value="SPRY_dom"/>
</dbReference>
<evidence type="ECO:0000256" key="5">
    <source>
        <dbReference type="SAM" id="MobiDB-lite"/>
    </source>
</evidence>
<keyword evidence="4" id="KW-0539">Nucleus</keyword>
<accession>A0A1S3K0C8</accession>
<dbReference type="STRING" id="7574.A0A1S3K0C8"/>
<feature type="compositionally biased region" description="Basic and acidic residues" evidence="5">
    <location>
        <begin position="166"/>
        <end position="201"/>
    </location>
</feature>
<dbReference type="Gene3D" id="1.10.720.30">
    <property type="entry name" value="SAP domain"/>
    <property type="match status" value="1"/>
</dbReference>
<feature type="compositionally biased region" description="Basic and acidic residues" evidence="5">
    <location>
        <begin position="698"/>
        <end position="722"/>
    </location>
</feature>
<dbReference type="InterPro" id="IPR043136">
    <property type="entry name" value="B30.2/SPRY_sf"/>
</dbReference>
<feature type="region of interest" description="Disordered" evidence="5">
    <location>
        <begin position="642"/>
        <end position="733"/>
    </location>
</feature>
<gene>
    <name evidence="9" type="primary">LOC106177771</name>
</gene>
<evidence type="ECO:0000313" key="9">
    <source>
        <dbReference type="RefSeq" id="XP_013416100.1"/>
    </source>
</evidence>
<dbReference type="Pfam" id="PF00622">
    <property type="entry name" value="SPRY"/>
    <property type="match status" value="1"/>
</dbReference>
<dbReference type="FunFam" id="3.40.50.300:FF:000355">
    <property type="entry name" value="Heterogeneous nuclear ribonucleoprotein U-like 1, isoform CRA_a"/>
    <property type="match status" value="1"/>
</dbReference>
<name>A0A1S3K0C8_LINAN</name>
<dbReference type="SMART" id="SM00449">
    <property type="entry name" value="SPRY"/>
    <property type="match status" value="1"/>
</dbReference>
<feature type="domain" description="B30.2/SPRY" evidence="6">
    <location>
        <begin position="240"/>
        <end position="436"/>
    </location>
</feature>
<dbReference type="InterPro" id="IPR003034">
    <property type="entry name" value="SAP_dom"/>
</dbReference>
<dbReference type="GO" id="GO:0000380">
    <property type="term" value="P:alternative mRNA splicing, via spliceosome"/>
    <property type="evidence" value="ECO:0007669"/>
    <property type="project" value="TreeGrafter"/>
</dbReference>
<dbReference type="Gene3D" id="2.60.120.920">
    <property type="match status" value="1"/>
</dbReference>